<feature type="region of interest" description="Disordered" evidence="1">
    <location>
        <begin position="1"/>
        <end position="43"/>
    </location>
</feature>
<protein>
    <submittedName>
        <fullName evidence="2">Uncharacterized protein</fullName>
    </submittedName>
</protein>
<sequence>MAPHKQQTKSDPPETENNAHNILQPESITTGTSEPLGIVNPLV</sequence>
<organism evidence="2 3">
    <name type="scientific">Rotaria magnacalcarata</name>
    <dbReference type="NCBI Taxonomy" id="392030"/>
    <lineage>
        <taxon>Eukaryota</taxon>
        <taxon>Metazoa</taxon>
        <taxon>Spiralia</taxon>
        <taxon>Gnathifera</taxon>
        <taxon>Rotifera</taxon>
        <taxon>Eurotatoria</taxon>
        <taxon>Bdelloidea</taxon>
        <taxon>Philodinida</taxon>
        <taxon>Philodinidae</taxon>
        <taxon>Rotaria</taxon>
    </lineage>
</organism>
<evidence type="ECO:0000256" key="1">
    <source>
        <dbReference type="SAM" id="MobiDB-lite"/>
    </source>
</evidence>
<accession>A0A8S3HZ16</accession>
<proteinExistence type="predicted"/>
<gene>
    <name evidence="2" type="ORF">GIL414_LOCUS73245</name>
</gene>
<dbReference type="EMBL" id="CAJOBJ010338220">
    <property type="protein sequence ID" value="CAF5191822.1"/>
    <property type="molecule type" value="Genomic_DNA"/>
</dbReference>
<comment type="caution">
    <text evidence="2">The sequence shown here is derived from an EMBL/GenBank/DDBJ whole genome shotgun (WGS) entry which is preliminary data.</text>
</comment>
<evidence type="ECO:0000313" key="2">
    <source>
        <dbReference type="EMBL" id="CAF5191822.1"/>
    </source>
</evidence>
<evidence type="ECO:0000313" key="3">
    <source>
        <dbReference type="Proteomes" id="UP000681720"/>
    </source>
</evidence>
<dbReference type="AlphaFoldDB" id="A0A8S3HZ16"/>
<reference evidence="2" key="1">
    <citation type="submission" date="2021-02" db="EMBL/GenBank/DDBJ databases">
        <authorList>
            <person name="Nowell W R."/>
        </authorList>
    </citation>
    <scope>NUCLEOTIDE SEQUENCE</scope>
</reference>
<name>A0A8S3HZ16_9BILA</name>
<dbReference type="Proteomes" id="UP000681720">
    <property type="component" value="Unassembled WGS sequence"/>
</dbReference>
<feature type="non-terminal residue" evidence="2">
    <location>
        <position position="43"/>
    </location>
</feature>
<feature type="compositionally biased region" description="Polar residues" evidence="1">
    <location>
        <begin position="15"/>
        <end position="33"/>
    </location>
</feature>